<keyword evidence="3 6" id="KW-0812">Transmembrane</keyword>
<feature type="transmembrane region" description="Helical" evidence="6">
    <location>
        <begin position="7"/>
        <end position="28"/>
    </location>
</feature>
<dbReference type="RefSeq" id="WP_151093837.1">
    <property type="nucleotide sequence ID" value="NZ_JBLZNM010000004.1"/>
</dbReference>
<evidence type="ECO:0000256" key="4">
    <source>
        <dbReference type="ARBA" id="ARBA00022989"/>
    </source>
</evidence>
<feature type="transmembrane region" description="Helical" evidence="6">
    <location>
        <begin position="34"/>
        <end position="57"/>
    </location>
</feature>
<dbReference type="PANTHER" id="PTHR33931:SF5">
    <property type="entry name" value="UPF0299 MEMBRANE PROTEIN YOHJ"/>
    <property type="match status" value="1"/>
</dbReference>
<comment type="subcellular location">
    <subcellularLocation>
        <location evidence="1">Cell membrane</location>
        <topology evidence="1">Multi-pass membrane protein</topology>
    </subcellularLocation>
</comment>
<evidence type="ECO:0000313" key="7">
    <source>
        <dbReference type="EMBL" id="KAA9367413.1"/>
    </source>
</evidence>
<feature type="transmembrane region" description="Helical" evidence="6">
    <location>
        <begin position="92"/>
        <end position="114"/>
    </location>
</feature>
<reference evidence="7 8" key="1">
    <citation type="submission" date="2019-09" db="EMBL/GenBank/DDBJ databases">
        <title>Biological control of the noxious weed angled onion (Allium triquetrum) thwarted by endophytic bacteria in Victoria, Australia.</title>
        <authorList>
            <person name="Tehranchian P."/>
            <person name="Adair R.J."/>
            <person name="Van T.H."/>
            <person name="Morrison P.D."/>
            <person name="Williams H."/>
            <person name="Lawrie A.C."/>
        </authorList>
    </citation>
    <scope>NUCLEOTIDE SEQUENCE [LARGE SCALE GENOMIC DNA]</scope>
    <source>
        <strain evidence="7 8">RPTAtOch1</strain>
    </source>
</reference>
<comment type="caution">
    <text evidence="7">The sequence shown here is derived from an EMBL/GenBank/DDBJ whole genome shotgun (WGS) entry which is preliminary data.</text>
</comment>
<dbReference type="PANTHER" id="PTHR33931">
    <property type="entry name" value="HOLIN-LIKE PROTEIN CIDA-RELATED"/>
    <property type="match status" value="1"/>
</dbReference>
<evidence type="ECO:0000256" key="3">
    <source>
        <dbReference type="ARBA" id="ARBA00022692"/>
    </source>
</evidence>
<proteinExistence type="predicted"/>
<accession>A0A5N1JUC9</accession>
<evidence type="ECO:0000256" key="5">
    <source>
        <dbReference type="ARBA" id="ARBA00023136"/>
    </source>
</evidence>
<keyword evidence="5 6" id="KW-0472">Membrane</keyword>
<name>A0A5N1JUC9_9HYPH</name>
<dbReference type="EMBL" id="VYXQ01000012">
    <property type="protein sequence ID" value="KAA9367413.1"/>
    <property type="molecule type" value="Genomic_DNA"/>
</dbReference>
<keyword evidence="4 6" id="KW-1133">Transmembrane helix</keyword>
<protein>
    <recommendedName>
        <fullName evidence="9">LrgA family protein</fullName>
    </recommendedName>
</protein>
<dbReference type="Pfam" id="PF03788">
    <property type="entry name" value="LrgA"/>
    <property type="match status" value="1"/>
</dbReference>
<evidence type="ECO:0000313" key="8">
    <source>
        <dbReference type="Proteomes" id="UP000327108"/>
    </source>
</evidence>
<sequence>MDKLISFVPGFICIVVSWSIGAFLVAQFDLPVPGAVLGLLILLLGLAIFQNLFAAVLPAGSVLLQNFPLFLYPSGAGFLILSGIGLGGFIKIIITIAVSLLVSLLLCAHVFRWLRRTGR</sequence>
<evidence type="ECO:0000256" key="6">
    <source>
        <dbReference type="SAM" id="Phobius"/>
    </source>
</evidence>
<feature type="transmembrane region" description="Helical" evidence="6">
    <location>
        <begin position="69"/>
        <end position="86"/>
    </location>
</feature>
<dbReference type="AlphaFoldDB" id="A0A5N1JUC9"/>
<evidence type="ECO:0000256" key="2">
    <source>
        <dbReference type="ARBA" id="ARBA00022475"/>
    </source>
</evidence>
<dbReference type="Proteomes" id="UP000327108">
    <property type="component" value="Unassembled WGS sequence"/>
</dbReference>
<gene>
    <name evidence="7" type="ORF">F3W84_13415</name>
</gene>
<organism evidence="7 8">
    <name type="scientific">Ochrobactrum quorumnocens</name>
    <dbReference type="NCBI Taxonomy" id="271865"/>
    <lineage>
        <taxon>Bacteria</taxon>
        <taxon>Pseudomonadati</taxon>
        <taxon>Pseudomonadota</taxon>
        <taxon>Alphaproteobacteria</taxon>
        <taxon>Hyphomicrobiales</taxon>
        <taxon>Brucellaceae</taxon>
        <taxon>Brucella/Ochrobactrum group</taxon>
        <taxon>Ochrobactrum</taxon>
    </lineage>
</organism>
<dbReference type="InterPro" id="IPR005538">
    <property type="entry name" value="LrgA/CidA"/>
</dbReference>
<evidence type="ECO:0000256" key="1">
    <source>
        <dbReference type="ARBA" id="ARBA00004651"/>
    </source>
</evidence>
<evidence type="ECO:0008006" key="9">
    <source>
        <dbReference type="Google" id="ProtNLM"/>
    </source>
</evidence>
<keyword evidence="2" id="KW-1003">Cell membrane</keyword>
<dbReference type="GO" id="GO:0005886">
    <property type="term" value="C:plasma membrane"/>
    <property type="evidence" value="ECO:0007669"/>
    <property type="project" value="UniProtKB-SubCell"/>
</dbReference>
<keyword evidence="8" id="KW-1185">Reference proteome</keyword>